<organism evidence="1 2">
    <name type="scientific">Dentiscutata erythropus</name>
    <dbReference type="NCBI Taxonomy" id="1348616"/>
    <lineage>
        <taxon>Eukaryota</taxon>
        <taxon>Fungi</taxon>
        <taxon>Fungi incertae sedis</taxon>
        <taxon>Mucoromycota</taxon>
        <taxon>Glomeromycotina</taxon>
        <taxon>Glomeromycetes</taxon>
        <taxon>Diversisporales</taxon>
        <taxon>Gigasporaceae</taxon>
        <taxon>Dentiscutata</taxon>
    </lineage>
</organism>
<evidence type="ECO:0000313" key="1">
    <source>
        <dbReference type="EMBL" id="CAG8507379.1"/>
    </source>
</evidence>
<accession>A0A9N8ZU77</accession>
<evidence type="ECO:0000313" key="2">
    <source>
        <dbReference type="Proteomes" id="UP000789405"/>
    </source>
</evidence>
<dbReference type="OrthoDB" id="2447184at2759"/>
<dbReference type="SUPFAM" id="SSF52047">
    <property type="entry name" value="RNI-like"/>
    <property type="match status" value="1"/>
</dbReference>
<sequence>MDEESVVDNVNEDKNTPPKVAKVVFQIAYGAIPDTSKLQLSMGKFVIDVLFNFAKDMNYKHGDISGALEKNTTLSSLKIENQNICKGGEIKLKERDFLRKNTALTSLSLCGKSGSSSIELEEGLANAPLINKKLNTLTIQNYNLKLITIKALTKLIIKDILQVLNIQNNDDNGSNDDLENELMEASRNSTPLPKFSKYLYPFYEMGINTTTEQTVRIVWASRRLFLHACLRDIRPAHVSGRLGHVAKVVTE</sequence>
<gene>
    <name evidence="1" type="ORF">DERYTH_LOCUS3208</name>
</gene>
<proteinExistence type="predicted"/>
<protein>
    <submittedName>
        <fullName evidence="1">26393_t:CDS:1</fullName>
    </submittedName>
</protein>
<dbReference type="Proteomes" id="UP000789405">
    <property type="component" value="Unassembled WGS sequence"/>
</dbReference>
<dbReference type="EMBL" id="CAJVPY010001104">
    <property type="protein sequence ID" value="CAG8507379.1"/>
    <property type="molecule type" value="Genomic_DNA"/>
</dbReference>
<dbReference type="AlphaFoldDB" id="A0A9N8ZU77"/>
<keyword evidence="2" id="KW-1185">Reference proteome</keyword>
<reference evidence="1" key="1">
    <citation type="submission" date="2021-06" db="EMBL/GenBank/DDBJ databases">
        <authorList>
            <person name="Kallberg Y."/>
            <person name="Tangrot J."/>
            <person name="Rosling A."/>
        </authorList>
    </citation>
    <scope>NUCLEOTIDE SEQUENCE</scope>
    <source>
        <strain evidence="1">MA453B</strain>
    </source>
</reference>
<comment type="caution">
    <text evidence="1">The sequence shown here is derived from an EMBL/GenBank/DDBJ whole genome shotgun (WGS) entry which is preliminary data.</text>
</comment>
<name>A0A9N8ZU77_9GLOM</name>